<sequence length="141" mass="15289">MVAERLYLPAQSGSFPTPRVDFDGELGLMRLEGESHPEDAASFYAPLILWLDALVGNPPGSVVFELRLTFFSAATRPQLLALLRRLKKWASRGAQVRATWYIDPGDEDMIDVAGDLAMMSGLAIRVASTAVNHSAMLGAAL</sequence>
<dbReference type="Proteomes" id="UP001139031">
    <property type="component" value="Unassembled WGS sequence"/>
</dbReference>
<comment type="caution">
    <text evidence="2">The sequence shown here is derived from an EMBL/GenBank/DDBJ whole genome shotgun (WGS) entry which is preliminary data.</text>
</comment>
<keyword evidence="3" id="KW-1185">Reference proteome</keyword>
<evidence type="ECO:0000313" key="2">
    <source>
        <dbReference type="EMBL" id="MBZ5708064.1"/>
    </source>
</evidence>
<evidence type="ECO:0000313" key="3">
    <source>
        <dbReference type="Proteomes" id="UP001139031"/>
    </source>
</evidence>
<organism evidence="2 3">
    <name type="scientific">Nannocystis pusilla</name>
    <dbReference type="NCBI Taxonomy" id="889268"/>
    <lineage>
        <taxon>Bacteria</taxon>
        <taxon>Pseudomonadati</taxon>
        <taxon>Myxococcota</taxon>
        <taxon>Polyangia</taxon>
        <taxon>Nannocystales</taxon>
        <taxon>Nannocystaceae</taxon>
        <taxon>Nannocystis</taxon>
    </lineage>
</organism>
<accession>A0ABS7TIL9</accession>
<evidence type="ECO:0000259" key="1">
    <source>
        <dbReference type="Pfam" id="PF09345"/>
    </source>
</evidence>
<protein>
    <submittedName>
        <fullName evidence="2">DUF1987 domain-containing protein</fullName>
    </submittedName>
</protein>
<reference evidence="2" key="1">
    <citation type="submission" date="2021-08" db="EMBL/GenBank/DDBJ databases">
        <authorList>
            <person name="Stevens D.C."/>
        </authorList>
    </citation>
    <scope>NUCLEOTIDE SEQUENCE</scope>
    <source>
        <strain evidence="2">DSM 53165</strain>
    </source>
</reference>
<dbReference type="InterPro" id="IPR018530">
    <property type="entry name" value="SiaC"/>
</dbReference>
<gene>
    <name evidence="2" type="ORF">K7C98_02265</name>
</gene>
<dbReference type="EMBL" id="JAIRAU010000001">
    <property type="protein sequence ID" value="MBZ5708064.1"/>
    <property type="molecule type" value="Genomic_DNA"/>
</dbReference>
<dbReference type="Pfam" id="PF09345">
    <property type="entry name" value="SiaC"/>
    <property type="match status" value="1"/>
</dbReference>
<name>A0ABS7TIL9_9BACT</name>
<dbReference type="RefSeq" id="WP_224189821.1">
    <property type="nucleotide sequence ID" value="NZ_JAIRAU010000001.1"/>
</dbReference>
<proteinExistence type="predicted"/>
<feature type="domain" description="SiaC family regulatory phosphoprotein" evidence="1">
    <location>
        <begin position="17"/>
        <end position="118"/>
    </location>
</feature>